<feature type="compositionally biased region" description="Polar residues" evidence="1">
    <location>
        <begin position="69"/>
        <end position="88"/>
    </location>
</feature>
<evidence type="ECO:0000313" key="2">
    <source>
        <dbReference type="EMBL" id="KAJ9154985.1"/>
    </source>
</evidence>
<name>A0AA38S2B1_9PEZI</name>
<accession>A0AA38S2B1</accession>
<feature type="compositionally biased region" description="Polar residues" evidence="1">
    <location>
        <begin position="155"/>
        <end position="186"/>
    </location>
</feature>
<dbReference type="EMBL" id="JANBVO010000004">
    <property type="protein sequence ID" value="KAJ9154985.1"/>
    <property type="molecule type" value="Genomic_DNA"/>
</dbReference>
<feature type="compositionally biased region" description="Polar residues" evidence="1">
    <location>
        <begin position="37"/>
        <end position="52"/>
    </location>
</feature>
<comment type="caution">
    <text evidence="2">The sequence shown here is derived from an EMBL/GenBank/DDBJ whole genome shotgun (WGS) entry which is preliminary data.</text>
</comment>
<sequence>MAAQHTSPADVRQAFPSPGLPASIQTHDDSDAFPSSAGWTENHVAQPSQQAYNEPRPLQEYHSAYSDAEPTSSRPSTHGRQQSFTNFLPRSIRERIPSPERRKPIPVFEEMPLTGDGTKGRQSESTRGGIGGLLSGMSAPVALGFHNRSEGDSPSRASTPDTTPTRLRKSQTTAFDVPTPKSNASSTGRFAFLASSMSAISRFTQGSASPGPDDELAGIDVEAALFPAGPPTDRDTFSPAAFKNLQANATGLLLKMQGAYRQRLAALRELEAEREAQREELEEAETRAAHLKMQLEGMALRAAEQERDMRRLAEELGAERRARAEERERAAREKAGPAVREHVLMLSSEGGSTVSEDLGVDEEEQQRRRLRKRRDWRESAGTVKSEASSFDTDEESAGDESVFSRSRSPTIALPPGSGAESSAGRLSGSGRPRAAAPQMSTFQKIIKNISGDQPRDQEEQGSGYDGCGNCRGQDASVAWDTVSLLRDENKALKQRVGQLEVAVEGALDMVNGIGI</sequence>
<evidence type="ECO:0000256" key="1">
    <source>
        <dbReference type="SAM" id="MobiDB-lite"/>
    </source>
</evidence>
<feature type="compositionally biased region" description="Basic and acidic residues" evidence="1">
    <location>
        <begin position="319"/>
        <end position="343"/>
    </location>
</feature>
<proteinExistence type="predicted"/>
<feature type="compositionally biased region" description="Basic and acidic residues" evidence="1">
    <location>
        <begin position="91"/>
        <end position="103"/>
    </location>
</feature>
<keyword evidence="3" id="KW-1185">Reference proteome</keyword>
<feature type="region of interest" description="Disordered" evidence="1">
    <location>
        <begin position="1"/>
        <end position="186"/>
    </location>
</feature>
<dbReference type="Proteomes" id="UP001174694">
    <property type="component" value="Unassembled WGS sequence"/>
</dbReference>
<evidence type="ECO:0000313" key="3">
    <source>
        <dbReference type="Proteomes" id="UP001174694"/>
    </source>
</evidence>
<gene>
    <name evidence="2" type="ORF">NKR23_g2426</name>
</gene>
<organism evidence="2 3">
    <name type="scientific">Pleurostoma richardsiae</name>
    <dbReference type="NCBI Taxonomy" id="41990"/>
    <lineage>
        <taxon>Eukaryota</taxon>
        <taxon>Fungi</taxon>
        <taxon>Dikarya</taxon>
        <taxon>Ascomycota</taxon>
        <taxon>Pezizomycotina</taxon>
        <taxon>Sordariomycetes</taxon>
        <taxon>Sordariomycetidae</taxon>
        <taxon>Calosphaeriales</taxon>
        <taxon>Pleurostomataceae</taxon>
        <taxon>Pleurostoma</taxon>
    </lineage>
</organism>
<feature type="region of interest" description="Disordered" evidence="1">
    <location>
        <begin position="319"/>
        <end position="437"/>
    </location>
</feature>
<dbReference type="AlphaFoldDB" id="A0AA38S2B1"/>
<reference evidence="2" key="1">
    <citation type="submission" date="2022-07" db="EMBL/GenBank/DDBJ databases">
        <title>Fungi with potential for degradation of polypropylene.</title>
        <authorList>
            <person name="Gostincar C."/>
        </authorList>
    </citation>
    <scope>NUCLEOTIDE SEQUENCE</scope>
    <source>
        <strain evidence="2">EXF-13308</strain>
    </source>
</reference>
<protein>
    <submittedName>
        <fullName evidence="2">DUF3498 domain-containing protein</fullName>
    </submittedName>
</protein>